<proteinExistence type="predicted"/>
<keyword evidence="2" id="KW-1185">Reference proteome</keyword>
<dbReference type="RefSeq" id="WP_249994959.1">
    <property type="nucleotide sequence ID" value="NZ_CP116221.1"/>
</dbReference>
<sequence length="189" mass="22015">MDKKFDTVFNTVILMRENGDNYILDNDASSLYLLSKASALADNIYELLDLKAKLSPEAFSFLCERYSLSVAFYKHVSNWMVEHVKHDIPDCSEETINSFGIQKVAFTEHWDYIEKHFLIPKHIENYFDSAQLNTQDIVKIPDFITGDQSQTERIFEKLAKPIKNKKKVLITEDEAEKLLLKTIFNVRLE</sequence>
<dbReference type="EMBL" id="CP116221">
    <property type="protein sequence ID" value="WCO02287.1"/>
    <property type="molecule type" value="Genomic_DNA"/>
</dbReference>
<evidence type="ECO:0000313" key="2">
    <source>
        <dbReference type="Proteomes" id="UP001202717"/>
    </source>
</evidence>
<evidence type="ECO:0000313" key="1">
    <source>
        <dbReference type="EMBL" id="WCO02287.1"/>
    </source>
</evidence>
<gene>
    <name evidence="1" type="ORF">MUN68_002075</name>
</gene>
<accession>A0ABY7RYZ7</accession>
<protein>
    <submittedName>
        <fullName evidence="1">Uncharacterized protein</fullName>
    </submittedName>
</protein>
<organism evidence="1 2">
    <name type="scientific">Psychroserpens ponticola</name>
    <dbReference type="NCBI Taxonomy" id="2932268"/>
    <lineage>
        <taxon>Bacteria</taxon>
        <taxon>Pseudomonadati</taxon>
        <taxon>Bacteroidota</taxon>
        <taxon>Flavobacteriia</taxon>
        <taxon>Flavobacteriales</taxon>
        <taxon>Flavobacteriaceae</taxon>
        <taxon>Psychroserpens</taxon>
    </lineage>
</organism>
<dbReference type="Proteomes" id="UP001202717">
    <property type="component" value="Chromosome"/>
</dbReference>
<reference evidence="1 2" key="1">
    <citation type="submission" date="2023-01" db="EMBL/GenBank/DDBJ databases">
        <title>Psychroserpens ponticola sp. nov., isolated from seawater.</title>
        <authorList>
            <person name="Kristyanto S."/>
            <person name="Jung J."/>
            <person name="Kim J.M."/>
            <person name="Jeon C.O."/>
        </authorList>
    </citation>
    <scope>NUCLEOTIDE SEQUENCE [LARGE SCALE GENOMIC DNA]</scope>
    <source>
        <strain evidence="1 2">MSW6</strain>
    </source>
</reference>
<name>A0ABY7RYZ7_9FLAO</name>